<evidence type="ECO:0000313" key="2">
    <source>
        <dbReference type="Proteomes" id="UP000197019"/>
    </source>
</evidence>
<gene>
    <name evidence="1" type="ORF">CEK71_01720</name>
</gene>
<dbReference type="OrthoDB" id="336698at2"/>
<proteinExistence type="predicted"/>
<accession>A0A1Z4BUG5</accession>
<protein>
    <recommendedName>
        <fullName evidence="3">Catalase</fullName>
    </recommendedName>
</protein>
<evidence type="ECO:0008006" key="3">
    <source>
        <dbReference type="Google" id="ProtNLM"/>
    </source>
</evidence>
<dbReference type="Gene3D" id="2.40.180.10">
    <property type="entry name" value="Catalase core domain"/>
    <property type="match status" value="1"/>
</dbReference>
<dbReference type="RefSeq" id="WP_088617766.1">
    <property type="nucleotide sequence ID" value="NZ_CP022129.1"/>
</dbReference>
<dbReference type="Proteomes" id="UP000197019">
    <property type="component" value="Chromosome"/>
</dbReference>
<keyword evidence="2" id="KW-1185">Reference proteome</keyword>
<dbReference type="EMBL" id="CP022129">
    <property type="protein sequence ID" value="ASF44883.1"/>
    <property type="molecule type" value="Genomic_DNA"/>
</dbReference>
<evidence type="ECO:0000313" key="1">
    <source>
        <dbReference type="EMBL" id="ASF44883.1"/>
    </source>
</evidence>
<sequence>MKTTCPFAAMADEINSICAKTFQKIQPDGSYRRTFHAPLIANLEGELEIFSAVPTPYRLGLFLEPKTYKVTARFSSSLFANENYPDARGMALKIHAVSGPVCEEAPEGEHTIVTINQPTFITRDAEDMLAFMRKMDGVKELTPFNVAPPTYTFPSLNPLKARWGFVQAMLCTLGQAFRRRDITQYQYNSLSPYRLGTSAMKYQFRPASTPMGKGRTLRERLHSHLLQTDLVFDFFIQPKTLATDLVDDLFQVWQSPTHLVGRLTFPVQDILATALFTEGERLSYNPWHCLQAHEPLGSINALRRVVYKNSALRRLT</sequence>
<organism evidence="1 2">
    <name type="scientific">Methylovulum psychrotolerans</name>
    <dbReference type="NCBI Taxonomy" id="1704499"/>
    <lineage>
        <taxon>Bacteria</taxon>
        <taxon>Pseudomonadati</taxon>
        <taxon>Pseudomonadota</taxon>
        <taxon>Gammaproteobacteria</taxon>
        <taxon>Methylococcales</taxon>
        <taxon>Methylococcaceae</taxon>
        <taxon>Methylovulum</taxon>
    </lineage>
</organism>
<dbReference type="KEGG" id="mpsy:CEK71_01720"/>
<dbReference type="InterPro" id="IPR020835">
    <property type="entry name" value="Catalase_sf"/>
</dbReference>
<reference evidence="1 2" key="1">
    <citation type="submission" date="2017-06" db="EMBL/GenBank/DDBJ databases">
        <title>Genome Sequencing of the methanotroph Methylovulum psychrotolerants str. HV10-M2 isolated from a high-altitude environment.</title>
        <authorList>
            <person name="Mateos-Rivera A."/>
        </authorList>
    </citation>
    <scope>NUCLEOTIDE SEQUENCE [LARGE SCALE GENOMIC DNA]</scope>
    <source>
        <strain evidence="1 2">HV10_M2</strain>
    </source>
</reference>
<dbReference type="SUPFAM" id="SSF56634">
    <property type="entry name" value="Heme-dependent catalase-like"/>
    <property type="match status" value="1"/>
</dbReference>
<dbReference type="AlphaFoldDB" id="A0A1Z4BUG5"/>
<name>A0A1Z4BUG5_9GAMM</name>
<dbReference type="GO" id="GO:0020037">
    <property type="term" value="F:heme binding"/>
    <property type="evidence" value="ECO:0007669"/>
    <property type="project" value="InterPro"/>
</dbReference>